<comment type="subcellular location">
    <subcellularLocation>
        <location evidence="1 10">Cell inner membrane</location>
    </subcellularLocation>
</comment>
<dbReference type="SUPFAM" id="SSF54523">
    <property type="entry name" value="Pili subunits"/>
    <property type="match status" value="1"/>
</dbReference>
<dbReference type="Pfam" id="PF21687">
    <property type="entry name" value="T2SSK_1st"/>
    <property type="match status" value="1"/>
</dbReference>
<sequence length="346" mass="39049">MMSHRPLNGRRRQTGVALISVLLIIALCVIVAAQISTTQRMSISRSQNLFERQQAFEYAMGAEAFVKATIEASLEDNDGKTSLDQPWAMKGMAFPVNGGVIEGQVRDLYSCFNVNALWQDNMDEALQKKRRELFVRLLEKLNVDAEISHTDLANNIYDWIDPDDYATEAVGYDGDMYTSLEYPYLSANSALAHENELRVIYGFNPIVLDKIKKHVCAIPQHHGLQININTIDEENPELLMAMLDIDESTAQSILSERPEEGFEDMEAFWQLQSVASINNIASVDKSYFTVSSKFFKLITNASYNDVKFALTSLIQMDDSYKGTVIGRRFGGEIEREADPEDEQSNK</sequence>
<evidence type="ECO:0000256" key="9">
    <source>
        <dbReference type="ARBA" id="ARBA00023136"/>
    </source>
</evidence>
<dbReference type="Proteomes" id="UP000682739">
    <property type="component" value="Chromosome"/>
</dbReference>
<evidence type="ECO:0000256" key="8">
    <source>
        <dbReference type="ARBA" id="ARBA00022989"/>
    </source>
</evidence>
<dbReference type="GO" id="GO:0005886">
    <property type="term" value="C:plasma membrane"/>
    <property type="evidence" value="ECO:0007669"/>
    <property type="project" value="UniProtKB-SubCell"/>
</dbReference>
<dbReference type="AlphaFoldDB" id="A0A975D985"/>
<evidence type="ECO:0000259" key="11">
    <source>
        <dbReference type="Pfam" id="PF03934"/>
    </source>
</evidence>
<dbReference type="GO" id="GO:0009306">
    <property type="term" value="P:protein secretion"/>
    <property type="evidence" value="ECO:0007669"/>
    <property type="project" value="InterPro"/>
</dbReference>
<keyword evidence="6" id="KW-0812">Transmembrane</keyword>
<evidence type="ECO:0000256" key="1">
    <source>
        <dbReference type="ARBA" id="ARBA00004533"/>
    </source>
</evidence>
<reference evidence="13" key="1">
    <citation type="submission" date="2021-03" db="EMBL/GenBank/DDBJ databases">
        <title>Description of Psychrosphaera ytuae sp. nov. isolated from deep sea sediment of South China Sea.</title>
        <authorList>
            <person name="Zhang J."/>
            <person name="Xu X.-D."/>
        </authorList>
    </citation>
    <scope>NUCLEOTIDE SEQUENCE</scope>
    <source>
        <strain evidence="13">MTZ26</strain>
    </source>
</reference>
<keyword evidence="9 10" id="KW-0472">Membrane</keyword>
<evidence type="ECO:0000256" key="5">
    <source>
        <dbReference type="ARBA" id="ARBA00022519"/>
    </source>
</evidence>
<gene>
    <name evidence="13" type="primary">gspK</name>
    <name evidence="13" type="ORF">J1N51_08835</name>
</gene>
<proteinExistence type="inferred from homology"/>
<dbReference type="PIRSF" id="PIRSF002786">
    <property type="entry name" value="XcpX"/>
    <property type="match status" value="1"/>
</dbReference>
<keyword evidence="8" id="KW-1133">Transmembrane helix</keyword>
<dbReference type="Gene3D" id="1.10.40.60">
    <property type="entry name" value="EpsJ-like"/>
    <property type="match status" value="2"/>
</dbReference>
<dbReference type="InterPro" id="IPR049031">
    <property type="entry name" value="T2SSK_SAM-like_1st"/>
</dbReference>
<dbReference type="Pfam" id="PF03934">
    <property type="entry name" value="T2SSK"/>
    <property type="match status" value="1"/>
</dbReference>
<keyword evidence="14" id="KW-1185">Reference proteome</keyword>
<evidence type="ECO:0000256" key="4">
    <source>
        <dbReference type="ARBA" id="ARBA00022475"/>
    </source>
</evidence>
<dbReference type="SUPFAM" id="SSF158544">
    <property type="entry name" value="GspK insert domain-like"/>
    <property type="match status" value="2"/>
</dbReference>
<evidence type="ECO:0000313" key="14">
    <source>
        <dbReference type="Proteomes" id="UP000682739"/>
    </source>
</evidence>
<keyword evidence="7" id="KW-0653">Protein transport</keyword>
<feature type="domain" description="T2SS protein K first SAM-like" evidence="12">
    <location>
        <begin position="110"/>
        <end position="220"/>
    </location>
</feature>
<dbReference type="Gene3D" id="3.30.1300.30">
    <property type="entry name" value="GSPII I/J protein-like"/>
    <property type="match status" value="1"/>
</dbReference>
<dbReference type="KEGG" id="psym:J1N51_08835"/>
<dbReference type="EMBL" id="CP072110">
    <property type="protein sequence ID" value="QTH62871.1"/>
    <property type="molecule type" value="Genomic_DNA"/>
</dbReference>
<comment type="similarity">
    <text evidence="2 10">Belongs to the GSP K family.</text>
</comment>
<evidence type="ECO:0000256" key="2">
    <source>
        <dbReference type="ARBA" id="ARBA00007246"/>
    </source>
</evidence>
<evidence type="ECO:0000313" key="13">
    <source>
        <dbReference type="EMBL" id="QTH62871.1"/>
    </source>
</evidence>
<dbReference type="InterPro" id="IPR045584">
    <property type="entry name" value="Pilin-like"/>
</dbReference>
<evidence type="ECO:0000256" key="6">
    <source>
        <dbReference type="ARBA" id="ARBA00022692"/>
    </source>
</evidence>
<dbReference type="PANTHER" id="PTHR38831:SF1">
    <property type="entry name" value="TYPE II SECRETION SYSTEM PROTEIN K-RELATED"/>
    <property type="match status" value="1"/>
</dbReference>
<dbReference type="InterPro" id="IPR038072">
    <property type="entry name" value="GspK_central_sf"/>
</dbReference>
<evidence type="ECO:0000256" key="3">
    <source>
        <dbReference type="ARBA" id="ARBA00022448"/>
    </source>
</evidence>
<protein>
    <recommendedName>
        <fullName evidence="10">Type II secretion system protein K</fullName>
    </recommendedName>
</protein>
<dbReference type="PANTHER" id="PTHR38831">
    <property type="entry name" value="TYPE II SECRETION SYSTEM PROTEIN K"/>
    <property type="match status" value="1"/>
</dbReference>
<evidence type="ECO:0000256" key="10">
    <source>
        <dbReference type="PIRNR" id="PIRNR002786"/>
    </source>
</evidence>
<dbReference type="InterPro" id="IPR005628">
    <property type="entry name" value="GspK"/>
</dbReference>
<keyword evidence="3 10" id="KW-0813">Transport</keyword>
<dbReference type="NCBIfam" id="NF037980">
    <property type="entry name" value="T2SS_GspK"/>
    <property type="match status" value="1"/>
</dbReference>
<dbReference type="InterPro" id="IPR049179">
    <property type="entry name" value="T2SSK_SAM-like_2nd"/>
</dbReference>
<name>A0A975D985_9GAMM</name>
<dbReference type="RefSeq" id="WP_208830485.1">
    <property type="nucleotide sequence ID" value="NZ_CP072110.1"/>
</dbReference>
<keyword evidence="4 10" id="KW-1003">Cell membrane</keyword>
<evidence type="ECO:0000256" key="7">
    <source>
        <dbReference type="ARBA" id="ARBA00022927"/>
    </source>
</evidence>
<accession>A0A975D985</accession>
<keyword evidence="5 10" id="KW-0997">Cell inner membrane</keyword>
<feature type="domain" description="T2SS protein K second SAM-like" evidence="11">
    <location>
        <begin position="226"/>
        <end position="290"/>
    </location>
</feature>
<organism evidence="13 14">
    <name type="scientific">Psychrosphaera ytuae</name>
    <dbReference type="NCBI Taxonomy" id="2820710"/>
    <lineage>
        <taxon>Bacteria</taxon>
        <taxon>Pseudomonadati</taxon>
        <taxon>Pseudomonadota</taxon>
        <taxon>Gammaproteobacteria</taxon>
        <taxon>Alteromonadales</taxon>
        <taxon>Pseudoalteromonadaceae</taxon>
        <taxon>Psychrosphaera</taxon>
    </lineage>
</organism>
<evidence type="ECO:0000259" key="12">
    <source>
        <dbReference type="Pfam" id="PF21687"/>
    </source>
</evidence>